<gene>
    <name evidence="2" type="ORF">EV146_114154</name>
</gene>
<evidence type="ECO:0000256" key="1">
    <source>
        <dbReference type="SAM" id="SignalP"/>
    </source>
</evidence>
<proteinExistence type="predicted"/>
<dbReference type="AlphaFoldDB" id="A0A4R2B5F9"/>
<protein>
    <submittedName>
        <fullName evidence="2">Uncharacterized protein</fullName>
    </submittedName>
</protein>
<reference evidence="2 3" key="1">
    <citation type="journal article" date="2015" name="Stand. Genomic Sci.">
        <title>Genomic Encyclopedia of Bacterial and Archaeal Type Strains, Phase III: the genomes of soil and plant-associated and newly described type strains.</title>
        <authorList>
            <person name="Whitman W.B."/>
            <person name="Woyke T."/>
            <person name="Klenk H.P."/>
            <person name="Zhou Y."/>
            <person name="Lilburn T.G."/>
            <person name="Beck B.J."/>
            <person name="De Vos P."/>
            <person name="Vandamme P."/>
            <person name="Eisen J.A."/>
            <person name="Garrity G."/>
            <person name="Hugenholtz P."/>
            <person name="Kyrpides N.C."/>
        </authorList>
    </citation>
    <scope>NUCLEOTIDE SEQUENCE [LARGE SCALE GENOMIC DNA]</scope>
    <source>
        <strain evidence="2 3">CV53</strain>
    </source>
</reference>
<name>A0A4R2B5F9_9BACI</name>
<evidence type="ECO:0000313" key="3">
    <source>
        <dbReference type="Proteomes" id="UP000295689"/>
    </source>
</evidence>
<evidence type="ECO:0000313" key="2">
    <source>
        <dbReference type="EMBL" id="TCN20534.1"/>
    </source>
</evidence>
<feature type="chain" id="PRO_5038688254" evidence="1">
    <location>
        <begin position="17"/>
        <end position="197"/>
    </location>
</feature>
<organism evidence="2 3">
    <name type="scientific">Mesobacillus foraminis</name>
    <dbReference type="NCBI Taxonomy" id="279826"/>
    <lineage>
        <taxon>Bacteria</taxon>
        <taxon>Bacillati</taxon>
        <taxon>Bacillota</taxon>
        <taxon>Bacilli</taxon>
        <taxon>Bacillales</taxon>
        <taxon>Bacillaceae</taxon>
        <taxon>Mesobacillus</taxon>
    </lineage>
</organism>
<keyword evidence="3" id="KW-1185">Reference proteome</keyword>
<dbReference type="Proteomes" id="UP000295689">
    <property type="component" value="Unassembled WGS sequence"/>
</dbReference>
<sequence length="197" mass="21771">MLTVVFLLTMALPAMGQGSQTDSPAQKSSFKEAVFSGVNENTETYVTLSSYSGNNGQYNLFIEKLNFESEEYFYGDTVIPASEVEFNTTKGTVTVNKTVDVYKVEYADDGTDSPKETFVGKESVNLTWTFNPRNYSTHKFTEKNIELDFEQYLQLSKGTTKDYKDVQVTGKIGDTLTGDYEFSGGAVSAGTAFAIIK</sequence>
<keyword evidence="1" id="KW-0732">Signal</keyword>
<accession>A0A4R2B5F9</accession>
<comment type="caution">
    <text evidence="2">The sequence shown here is derived from an EMBL/GenBank/DDBJ whole genome shotgun (WGS) entry which is preliminary data.</text>
</comment>
<dbReference type="EMBL" id="SLVV01000014">
    <property type="protein sequence ID" value="TCN20534.1"/>
    <property type="molecule type" value="Genomic_DNA"/>
</dbReference>
<feature type="signal peptide" evidence="1">
    <location>
        <begin position="1"/>
        <end position="16"/>
    </location>
</feature>